<evidence type="ECO:0000256" key="2">
    <source>
        <dbReference type="ARBA" id="ARBA00022737"/>
    </source>
</evidence>
<dbReference type="PROSITE" id="PS51450">
    <property type="entry name" value="LRR"/>
    <property type="match status" value="1"/>
</dbReference>
<dbReference type="Proteomes" id="UP000599688">
    <property type="component" value="Unassembled WGS sequence"/>
</dbReference>
<dbReference type="SMART" id="SM00369">
    <property type="entry name" value="LRR_TYP"/>
    <property type="match status" value="2"/>
</dbReference>
<name>A0A917A222_9FLAO</name>
<keyword evidence="2" id="KW-0677">Repeat</keyword>
<dbReference type="InterPro" id="IPR003591">
    <property type="entry name" value="Leu-rich_rpt_typical-subtyp"/>
</dbReference>
<dbReference type="InterPro" id="IPR001611">
    <property type="entry name" value="Leu-rich_rpt"/>
</dbReference>
<evidence type="ECO:0008006" key="5">
    <source>
        <dbReference type="Google" id="ProtNLM"/>
    </source>
</evidence>
<sequence>MKLTLLFVLTLATFSIFGQKTKTKTARIDFVHYPTVPVKGVQEIGIQVYTSNLPFNKDTLRLYLGNMDMMMSDVEQLSKVDYKSLNEVSITGEAGDISVHMAFGEPVIVAKEQKTYSCTPAKEGCIQYFYKVKYRLPAIVQFRNSSGIISTLELNPEMDLQFGNEQIEKHKKLDNGTSTSIQVLSFKSEVDLALAFKEMGSYSLARKGIVKQIGQMSEIIYDNVFFKEEKLKLEIAYGTGKVADYTETETAAETAINALESKDYISLQSSIDVWENWLKRYDSEDKKAAVNKNVAQGLHENLSIGYTFIKSFQKAKNHLNKAIKLAETGFVNTNEVNRLKEFYKFIERREQVEKYNADLKLTPLITAPNIKKLLGQRKFNEDINFLIAEDKFAELQEDYSKTAPAKDVSEMTIDEFLNQQQSETDKKKEGVEEISLDGRVENDMLILSGIVDANMRGKALPKSICEYPEIKVIRARNIGLTSLPLCMRELMKLEKMYINSNSFEELPDIFENMKSLTILDISNNNLKSLPPSIYTLTHLDKIYVSGNQLPEEDMEKLKEALPETKFK</sequence>
<dbReference type="Pfam" id="PF13855">
    <property type="entry name" value="LRR_8"/>
    <property type="match status" value="1"/>
</dbReference>
<evidence type="ECO:0000256" key="1">
    <source>
        <dbReference type="ARBA" id="ARBA00022614"/>
    </source>
</evidence>
<proteinExistence type="predicted"/>
<protein>
    <recommendedName>
        <fullName evidence="5">Leucine rich repeat-containing protein</fullName>
    </recommendedName>
</protein>
<evidence type="ECO:0000313" key="4">
    <source>
        <dbReference type="Proteomes" id="UP000599688"/>
    </source>
</evidence>
<dbReference type="GO" id="GO:0005737">
    <property type="term" value="C:cytoplasm"/>
    <property type="evidence" value="ECO:0007669"/>
    <property type="project" value="TreeGrafter"/>
</dbReference>
<gene>
    <name evidence="3" type="ORF">GCM10010831_24600</name>
</gene>
<dbReference type="PANTHER" id="PTHR48051">
    <property type="match status" value="1"/>
</dbReference>
<dbReference type="InterPro" id="IPR032675">
    <property type="entry name" value="LRR_dom_sf"/>
</dbReference>
<dbReference type="PANTHER" id="PTHR48051:SF1">
    <property type="entry name" value="RAS SUPPRESSOR PROTEIN 1"/>
    <property type="match status" value="1"/>
</dbReference>
<organism evidence="3 4">
    <name type="scientific">Psychroflexus salis</name>
    <dbReference type="NCBI Taxonomy" id="1526574"/>
    <lineage>
        <taxon>Bacteria</taxon>
        <taxon>Pseudomonadati</taxon>
        <taxon>Bacteroidota</taxon>
        <taxon>Flavobacteriia</taxon>
        <taxon>Flavobacteriales</taxon>
        <taxon>Flavobacteriaceae</taxon>
        <taxon>Psychroflexus</taxon>
    </lineage>
</organism>
<dbReference type="InterPro" id="IPR050216">
    <property type="entry name" value="LRR_domain-containing"/>
</dbReference>
<comment type="caution">
    <text evidence="3">The sequence shown here is derived from an EMBL/GenBank/DDBJ whole genome shotgun (WGS) entry which is preliminary data.</text>
</comment>
<dbReference type="Gene3D" id="3.80.10.10">
    <property type="entry name" value="Ribonuclease Inhibitor"/>
    <property type="match status" value="1"/>
</dbReference>
<dbReference type="SUPFAM" id="SSF52058">
    <property type="entry name" value="L domain-like"/>
    <property type="match status" value="1"/>
</dbReference>
<keyword evidence="1" id="KW-0433">Leucine-rich repeat</keyword>
<evidence type="ECO:0000313" key="3">
    <source>
        <dbReference type="EMBL" id="GGE22777.1"/>
    </source>
</evidence>
<dbReference type="RefSeq" id="WP_188407174.1">
    <property type="nucleotide sequence ID" value="NZ_BMGL01000017.1"/>
</dbReference>
<reference evidence="3 4" key="1">
    <citation type="journal article" date="2014" name="Int. J. Syst. Evol. Microbiol.">
        <title>Complete genome sequence of Corynebacterium casei LMG S-19264T (=DSM 44701T), isolated from a smear-ripened cheese.</title>
        <authorList>
            <consortium name="US DOE Joint Genome Institute (JGI-PGF)"/>
            <person name="Walter F."/>
            <person name="Albersmeier A."/>
            <person name="Kalinowski J."/>
            <person name="Ruckert C."/>
        </authorList>
    </citation>
    <scope>NUCLEOTIDE SEQUENCE [LARGE SCALE GENOMIC DNA]</scope>
    <source>
        <strain evidence="3 4">CGMCC 1.12925</strain>
    </source>
</reference>
<dbReference type="EMBL" id="BMGL01000017">
    <property type="protein sequence ID" value="GGE22777.1"/>
    <property type="molecule type" value="Genomic_DNA"/>
</dbReference>
<accession>A0A917A222</accession>
<dbReference type="AlphaFoldDB" id="A0A917A222"/>
<keyword evidence="4" id="KW-1185">Reference proteome</keyword>